<dbReference type="RefSeq" id="WP_303914026.1">
    <property type="nucleotide sequence ID" value="NZ_DYXM01000216.1"/>
</dbReference>
<proteinExistence type="predicted"/>
<gene>
    <name evidence="2" type="ORF">K8V11_11055</name>
</gene>
<reference evidence="2" key="1">
    <citation type="journal article" date="2021" name="PeerJ">
        <title>Extensive microbial diversity within the chicken gut microbiome revealed by metagenomics and culture.</title>
        <authorList>
            <person name="Gilroy R."/>
            <person name="Ravi A."/>
            <person name="Getino M."/>
            <person name="Pursley I."/>
            <person name="Horton D.L."/>
            <person name="Alikhan N.F."/>
            <person name="Baker D."/>
            <person name="Gharbi K."/>
            <person name="Hall N."/>
            <person name="Watson M."/>
            <person name="Adriaenssens E.M."/>
            <person name="Foster-Nyarko E."/>
            <person name="Jarju S."/>
            <person name="Secka A."/>
            <person name="Antonio M."/>
            <person name="Oren A."/>
            <person name="Chaudhuri R.R."/>
            <person name="La Ragione R."/>
            <person name="Hildebrand F."/>
            <person name="Pallen M.J."/>
        </authorList>
    </citation>
    <scope>NUCLEOTIDE SEQUENCE</scope>
    <source>
        <strain evidence="2">ChiGjej1B1-18357</strain>
    </source>
</reference>
<sequence length="304" mass="31493">MHTCLPTFAAHLPSAAWGGAAIDAGIHALLGASPLAKVALGDGFGRDLSAEGAHWERFRAELGAADGTAMLDVGKLYTESVLLLRAIAASDTSVEAAEVLTLAPATAGDLSALPPHSELSAHAMSQGGVVILREPRSSMTAVVAIPPARTEHVWNVRLFSEVPMAPQAPSISHATAELTDSVHGAAEIIAASSGAFRAGEGSAPAMPENMPTDLPSAFGGRAAQLIERADTIENIRMMANAAESRRGAPAEQQPALWKLQSAVNLARRAAVSGFAAEQLEQFRARSGSANSPAYRDPNAQSWAN</sequence>
<protein>
    <submittedName>
        <fullName evidence="2">Uncharacterized protein</fullName>
    </submittedName>
</protein>
<name>A0A921F4L0_9ACTN</name>
<dbReference type="AlphaFoldDB" id="A0A921F4L0"/>
<accession>A0A921F4L0</accession>
<evidence type="ECO:0000256" key="1">
    <source>
        <dbReference type="SAM" id="MobiDB-lite"/>
    </source>
</evidence>
<dbReference type="Proteomes" id="UP000776650">
    <property type="component" value="Unassembled WGS sequence"/>
</dbReference>
<comment type="caution">
    <text evidence="2">The sequence shown here is derived from an EMBL/GenBank/DDBJ whole genome shotgun (WGS) entry which is preliminary data.</text>
</comment>
<evidence type="ECO:0000313" key="3">
    <source>
        <dbReference type="Proteomes" id="UP000776650"/>
    </source>
</evidence>
<feature type="region of interest" description="Disordered" evidence="1">
    <location>
        <begin position="284"/>
        <end position="304"/>
    </location>
</feature>
<evidence type="ECO:0000313" key="2">
    <source>
        <dbReference type="EMBL" id="HJE91531.1"/>
    </source>
</evidence>
<organism evidence="2 3">
    <name type="scientific">Dietzia timorensis</name>
    <dbReference type="NCBI Taxonomy" id="499555"/>
    <lineage>
        <taxon>Bacteria</taxon>
        <taxon>Bacillati</taxon>
        <taxon>Actinomycetota</taxon>
        <taxon>Actinomycetes</taxon>
        <taxon>Mycobacteriales</taxon>
        <taxon>Dietziaceae</taxon>
        <taxon>Dietzia</taxon>
    </lineage>
</organism>
<reference evidence="2" key="2">
    <citation type="submission" date="2021-09" db="EMBL/GenBank/DDBJ databases">
        <authorList>
            <person name="Gilroy R."/>
        </authorList>
    </citation>
    <scope>NUCLEOTIDE SEQUENCE</scope>
    <source>
        <strain evidence="2">ChiGjej1B1-18357</strain>
    </source>
</reference>
<dbReference type="EMBL" id="DYXM01000216">
    <property type="protein sequence ID" value="HJE91531.1"/>
    <property type="molecule type" value="Genomic_DNA"/>
</dbReference>
<feature type="region of interest" description="Disordered" evidence="1">
    <location>
        <begin position="198"/>
        <end position="217"/>
    </location>
</feature>